<reference evidence="2 3" key="1">
    <citation type="submission" date="2016-10" db="EMBL/GenBank/DDBJ databases">
        <authorList>
            <person name="de Groot N.N."/>
        </authorList>
    </citation>
    <scope>NUCLEOTIDE SEQUENCE [LARGE SCALE GENOMIC DNA]</scope>
    <source>
        <strain evidence="2 3">DSM 21035</strain>
    </source>
</reference>
<keyword evidence="1" id="KW-1133">Transmembrane helix</keyword>
<evidence type="ECO:0000313" key="2">
    <source>
        <dbReference type="EMBL" id="SEP82063.1"/>
    </source>
</evidence>
<keyword evidence="1" id="KW-0812">Transmembrane</keyword>
<sequence length="124" mass="14752">MKAEIRYVSIICIAIVVFNLCSVTLDKDLTSEFKWLSTTKFIKVSDIEVGDVFSNSFFFTSKKNLNLKKDAYYMMRHLNENEIIYFKVNTIKFKDTLYFFQNIDWITKKKHKIKSGPYELQVSY</sequence>
<dbReference type="EMBL" id="FOFN01000001">
    <property type="protein sequence ID" value="SEP82063.1"/>
    <property type="molecule type" value="Genomic_DNA"/>
</dbReference>
<protein>
    <submittedName>
        <fullName evidence="2">Uncharacterized protein</fullName>
    </submittedName>
</protein>
<evidence type="ECO:0000256" key="1">
    <source>
        <dbReference type="SAM" id="Phobius"/>
    </source>
</evidence>
<keyword evidence="3" id="KW-1185">Reference proteome</keyword>
<dbReference type="OrthoDB" id="9937541at2"/>
<keyword evidence="1" id="KW-0472">Membrane</keyword>
<dbReference type="AlphaFoldDB" id="A0A1H9B051"/>
<feature type="transmembrane region" description="Helical" evidence="1">
    <location>
        <begin position="6"/>
        <end position="25"/>
    </location>
</feature>
<proteinExistence type="predicted"/>
<organism evidence="2 3">
    <name type="scientific">Hyunsoonleella jejuensis</name>
    <dbReference type="NCBI Taxonomy" id="419940"/>
    <lineage>
        <taxon>Bacteria</taxon>
        <taxon>Pseudomonadati</taxon>
        <taxon>Bacteroidota</taxon>
        <taxon>Flavobacteriia</taxon>
        <taxon>Flavobacteriales</taxon>
        <taxon>Flavobacteriaceae</taxon>
    </lineage>
</organism>
<dbReference type="STRING" id="419940.SAMN05421824_0404"/>
<dbReference type="RefSeq" id="WP_092574717.1">
    <property type="nucleotide sequence ID" value="NZ_FOFN01000001.1"/>
</dbReference>
<name>A0A1H9B051_9FLAO</name>
<dbReference type="Proteomes" id="UP000198999">
    <property type="component" value="Unassembled WGS sequence"/>
</dbReference>
<evidence type="ECO:0000313" key="3">
    <source>
        <dbReference type="Proteomes" id="UP000198999"/>
    </source>
</evidence>
<accession>A0A1H9B051</accession>
<gene>
    <name evidence="2" type="ORF">SAMN05421824_0404</name>
</gene>